<proteinExistence type="predicted"/>
<name>A0A6M1LBE1_9ACTN</name>
<evidence type="ECO:0000256" key="1">
    <source>
        <dbReference type="SAM" id="SignalP"/>
    </source>
</evidence>
<keyword evidence="3" id="KW-1185">Reference proteome</keyword>
<keyword evidence="1" id="KW-0732">Signal</keyword>
<dbReference type="Proteomes" id="UP000478148">
    <property type="component" value="Unassembled WGS sequence"/>
</dbReference>
<dbReference type="EMBL" id="SAIY01000010">
    <property type="protein sequence ID" value="NGM15625.1"/>
    <property type="molecule type" value="Genomic_DNA"/>
</dbReference>
<protein>
    <recommendedName>
        <fullName evidence="4">DUF2690 domain-containing protein</fullName>
    </recommendedName>
</protein>
<comment type="caution">
    <text evidence="2">The sequence shown here is derived from an EMBL/GenBank/DDBJ whole genome shotgun (WGS) entry which is preliminary data.</text>
</comment>
<dbReference type="RefSeq" id="WP_164449472.1">
    <property type="nucleotide sequence ID" value="NZ_SAIY01000010.1"/>
</dbReference>
<feature type="signal peptide" evidence="1">
    <location>
        <begin position="1"/>
        <end position="26"/>
    </location>
</feature>
<sequence>MVVRLLTAAVLALGVGAAIAPQAVHAAPPPGVSDGAAGDSAVAACYEGRIPNSSRYDGNISVHVYGSACTTRWGRLVWDDNNNCCVPVWVKVERQVNGSYGWLPTHTKTKKVLFGDFGNHNTATVPWVQYSNQRFRACWGVGTSEPSTWNCGPFVN</sequence>
<gene>
    <name evidence="2" type="ORF">ENC19_24795</name>
</gene>
<evidence type="ECO:0008006" key="4">
    <source>
        <dbReference type="Google" id="ProtNLM"/>
    </source>
</evidence>
<reference evidence="2 3" key="1">
    <citation type="submission" date="2020-02" db="EMBL/GenBank/DDBJ databases">
        <title>Draft Genome Sequence of Verrucosispora sp. Strain CWR15, Isolated from Gulf of Mexico Sponge.</title>
        <authorList>
            <person name="Kennedy S.J."/>
            <person name="Cella E."/>
            <person name="Azarian T."/>
            <person name="Baker B.J."/>
            <person name="Shaw L.N."/>
        </authorList>
    </citation>
    <scope>NUCLEOTIDE SEQUENCE [LARGE SCALE GENOMIC DNA]</scope>
    <source>
        <strain evidence="2 3">CWR15</strain>
    </source>
</reference>
<feature type="chain" id="PRO_5027029295" description="DUF2690 domain-containing protein" evidence="1">
    <location>
        <begin position="27"/>
        <end position="156"/>
    </location>
</feature>
<accession>A0A6M1LBE1</accession>
<organism evidence="2 3">
    <name type="scientific">Verrucosispora sioxanthis</name>
    <dbReference type="NCBI Taxonomy" id="2499994"/>
    <lineage>
        <taxon>Bacteria</taxon>
        <taxon>Bacillati</taxon>
        <taxon>Actinomycetota</taxon>
        <taxon>Actinomycetes</taxon>
        <taxon>Micromonosporales</taxon>
        <taxon>Micromonosporaceae</taxon>
        <taxon>Micromonospora</taxon>
    </lineage>
</organism>
<evidence type="ECO:0000313" key="3">
    <source>
        <dbReference type="Proteomes" id="UP000478148"/>
    </source>
</evidence>
<dbReference type="AlphaFoldDB" id="A0A6M1LBE1"/>
<evidence type="ECO:0000313" key="2">
    <source>
        <dbReference type="EMBL" id="NGM15625.1"/>
    </source>
</evidence>